<keyword evidence="4 10" id="KW-0812">Transmembrane</keyword>
<keyword evidence="8" id="KW-0496">Mitochondrion</keyword>
<evidence type="ECO:0000256" key="1">
    <source>
        <dbReference type="ARBA" id="ARBA00004448"/>
    </source>
</evidence>
<evidence type="ECO:0000256" key="6">
    <source>
        <dbReference type="ARBA" id="ARBA00022792"/>
    </source>
</evidence>
<dbReference type="GO" id="GO:0005743">
    <property type="term" value="C:mitochondrial inner membrane"/>
    <property type="evidence" value="ECO:0007669"/>
    <property type="project" value="UniProtKB-SubCell"/>
</dbReference>
<feature type="repeat" description="Solcar" evidence="10">
    <location>
        <begin position="114"/>
        <end position="205"/>
    </location>
</feature>
<dbReference type="EMBL" id="HBEA01006124">
    <property type="protein sequence ID" value="CAD8255200.1"/>
    <property type="molecule type" value="Transcribed_RNA"/>
</dbReference>
<evidence type="ECO:0000256" key="8">
    <source>
        <dbReference type="ARBA" id="ARBA00023128"/>
    </source>
</evidence>
<dbReference type="FunFam" id="1.50.40.10:FF:000009">
    <property type="entry name" value="Mitochondrial 2-oxoglutarate/malate carrier protein"/>
    <property type="match status" value="1"/>
</dbReference>
<dbReference type="InterPro" id="IPR002067">
    <property type="entry name" value="MCP"/>
</dbReference>
<comment type="similarity">
    <text evidence="2 11">Belongs to the mitochondrial carrier (TC 2.A.29) family.</text>
</comment>
<evidence type="ECO:0000256" key="5">
    <source>
        <dbReference type="ARBA" id="ARBA00022737"/>
    </source>
</evidence>
<organism evidence="12">
    <name type="scientific">Pinguiococcus pyrenoidosus</name>
    <dbReference type="NCBI Taxonomy" id="172671"/>
    <lineage>
        <taxon>Eukaryota</taxon>
        <taxon>Sar</taxon>
        <taxon>Stramenopiles</taxon>
        <taxon>Ochrophyta</taxon>
        <taxon>Pinguiophyceae</taxon>
        <taxon>Pinguiochrysidales</taxon>
        <taxon>Pinguiochrysidaceae</taxon>
        <taxon>Pinguiococcus</taxon>
    </lineage>
</organism>
<dbReference type="PRINTS" id="PR00926">
    <property type="entry name" value="MITOCARRIER"/>
</dbReference>
<sequence>MAAVQDQAVVKDKAVARALQPFVCGGTAACFASCIIHPIDLAKVRLQLFKTLHPEKKPPSFVTVLSTMVANEGVMSVYNGLSAALMRQAIYGTARIGLHRTFSDALSQQTGGAVPFWMKTISGMSSGAIAVCIGTPMDVALVRMQADSMKEEQFRRNYKNVIDALVRVASEEGFGKLYAGLAPNILRGMAMNVGMMACYDQAKETVMTFTGDKDPKRPSLSTKLASSAIAGFTAAAFSMPFDLMKSRLQDMKPNANGELPYTGLLDAAGKILTKEGPMAFYTGFGAYYFRCAPHAMTILLTIEYVNSLYRSIFGLK</sequence>
<dbReference type="PANTHER" id="PTHR45618">
    <property type="entry name" value="MITOCHONDRIAL DICARBOXYLATE CARRIER-RELATED"/>
    <property type="match status" value="1"/>
</dbReference>
<dbReference type="Gene3D" id="1.50.40.10">
    <property type="entry name" value="Mitochondrial carrier domain"/>
    <property type="match status" value="1"/>
</dbReference>
<feature type="repeat" description="Solcar" evidence="10">
    <location>
        <begin position="16"/>
        <end position="105"/>
    </location>
</feature>
<dbReference type="SUPFAM" id="SSF103506">
    <property type="entry name" value="Mitochondrial carrier"/>
    <property type="match status" value="1"/>
</dbReference>
<proteinExistence type="inferred from homology"/>
<evidence type="ECO:0000256" key="3">
    <source>
        <dbReference type="ARBA" id="ARBA00022448"/>
    </source>
</evidence>
<evidence type="ECO:0000256" key="11">
    <source>
        <dbReference type="RuleBase" id="RU000488"/>
    </source>
</evidence>
<dbReference type="InterPro" id="IPR050391">
    <property type="entry name" value="Mito_Metabolite_Transporter"/>
</dbReference>
<dbReference type="AlphaFoldDB" id="A0A7R9U5J4"/>
<keyword evidence="3 11" id="KW-0813">Transport</keyword>
<reference evidence="12" key="1">
    <citation type="submission" date="2021-01" db="EMBL/GenBank/DDBJ databases">
        <authorList>
            <person name="Corre E."/>
            <person name="Pelletier E."/>
            <person name="Niang G."/>
            <person name="Scheremetjew M."/>
            <person name="Finn R."/>
            <person name="Kale V."/>
            <person name="Holt S."/>
            <person name="Cochrane G."/>
            <person name="Meng A."/>
            <person name="Brown T."/>
            <person name="Cohen L."/>
        </authorList>
    </citation>
    <scope>NUCLEOTIDE SEQUENCE</scope>
    <source>
        <strain evidence="12">CCMP2078</strain>
    </source>
</reference>
<gene>
    <name evidence="12" type="ORF">PPYR1160_LOCUS4692</name>
</gene>
<accession>A0A7R9U5J4</accession>
<comment type="subcellular location">
    <subcellularLocation>
        <location evidence="1">Mitochondrion inner membrane</location>
        <topology evidence="1">Multi-pass membrane protein</topology>
    </subcellularLocation>
</comment>
<dbReference type="PROSITE" id="PS50920">
    <property type="entry name" value="SOLCAR"/>
    <property type="match status" value="3"/>
</dbReference>
<protein>
    <submittedName>
        <fullName evidence="12">Uncharacterized protein</fullName>
    </submittedName>
</protein>
<keyword evidence="9 10" id="KW-0472">Membrane</keyword>
<dbReference type="InterPro" id="IPR018108">
    <property type="entry name" value="MCP_transmembrane"/>
</dbReference>
<name>A0A7R9U5J4_9STRA</name>
<evidence type="ECO:0000256" key="9">
    <source>
        <dbReference type="ARBA" id="ARBA00023136"/>
    </source>
</evidence>
<evidence type="ECO:0000256" key="2">
    <source>
        <dbReference type="ARBA" id="ARBA00006375"/>
    </source>
</evidence>
<evidence type="ECO:0000256" key="7">
    <source>
        <dbReference type="ARBA" id="ARBA00022989"/>
    </source>
</evidence>
<feature type="repeat" description="Solcar" evidence="10">
    <location>
        <begin position="218"/>
        <end position="308"/>
    </location>
</feature>
<evidence type="ECO:0000256" key="10">
    <source>
        <dbReference type="PROSITE-ProRule" id="PRU00282"/>
    </source>
</evidence>
<dbReference type="GO" id="GO:0055085">
    <property type="term" value="P:transmembrane transport"/>
    <property type="evidence" value="ECO:0007669"/>
    <property type="project" value="InterPro"/>
</dbReference>
<keyword evidence="7" id="KW-1133">Transmembrane helix</keyword>
<dbReference type="InterPro" id="IPR023395">
    <property type="entry name" value="MCP_dom_sf"/>
</dbReference>
<evidence type="ECO:0000256" key="4">
    <source>
        <dbReference type="ARBA" id="ARBA00022692"/>
    </source>
</evidence>
<keyword evidence="6" id="KW-0999">Mitochondrion inner membrane</keyword>
<evidence type="ECO:0000313" key="12">
    <source>
        <dbReference type="EMBL" id="CAD8255200.1"/>
    </source>
</evidence>
<dbReference type="Pfam" id="PF00153">
    <property type="entry name" value="Mito_carr"/>
    <property type="match status" value="3"/>
</dbReference>
<keyword evidence="5" id="KW-0677">Repeat</keyword>